<evidence type="ECO:0000313" key="2">
    <source>
        <dbReference type="Proteomes" id="UP000003688"/>
    </source>
</evidence>
<accession>B9XKR7</accession>
<sequence length="78" mass="9010">MDKFTTDTRRARRIWEWNGGLGVAWEYGEGKIVDIIGDVRRFGNQRSEKTSSFPRSHRSATLVGAITFPWEKYDPAYA</sequence>
<dbReference type="EMBL" id="ABOX02000026">
    <property type="protein sequence ID" value="EEF59560.1"/>
    <property type="molecule type" value="Genomic_DNA"/>
</dbReference>
<organism evidence="1 2">
    <name type="scientific">Pedosphaera parvula (strain Ellin514)</name>
    <dbReference type="NCBI Taxonomy" id="320771"/>
    <lineage>
        <taxon>Bacteria</taxon>
        <taxon>Pseudomonadati</taxon>
        <taxon>Verrucomicrobiota</taxon>
        <taxon>Pedosphaerae</taxon>
        <taxon>Pedosphaerales</taxon>
        <taxon>Pedosphaeraceae</taxon>
        <taxon>Pedosphaera</taxon>
    </lineage>
</organism>
<name>B9XKR7_PEDPL</name>
<dbReference type="Proteomes" id="UP000003688">
    <property type="component" value="Unassembled WGS sequence"/>
</dbReference>
<evidence type="ECO:0000313" key="1">
    <source>
        <dbReference type="EMBL" id="EEF59560.1"/>
    </source>
</evidence>
<dbReference type="STRING" id="320771.Cflav_PD2467"/>
<reference evidence="1 2" key="1">
    <citation type="journal article" date="2011" name="J. Bacteriol.">
        <title>Genome sequence of 'Pedosphaera parvula' Ellin514, an aerobic Verrucomicrobial isolate from pasture soil.</title>
        <authorList>
            <person name="Kant R."/>
            <person name="van Passel M.W."/>
            <person name="Sangwan P."/>
            <person name="Palva A."/>
            <person name="Lucas S."/>
            <person name="Copeland A."/>
            <person name="Lapidus A."/>
            <person name="Glavina Del Rio T."/>
            <person name="Dalin E."/>
            <person name="Tice H."/>
            <person name="Bruce D."/>
            <person name="Goodwin L."/>
            <person name="Pitluck S."/>
            <person name="Chertkov O."/>
            <person name="Larimer F.W."/>
            <person name="Land M.L."/>
            <person name="Hauser L."/>
            <person name="Brettin T.S."/>
            <person name="Detter J.C."/>
            <person name="Han S."/>
            <person name="de Vos W.M."/>
            <person name="Janssen P.H."/>
            <person name="Smidt H."/>
        </authorList>
    </citation>
    <scope>NUCLEOTIDE SEQUENCE [LARGE SCALE GENOMIC DNA]</scope>
    <source>
        <strain evidence="1 2">Ellin514</strain>
    </source>
</reference>
<gene>
    <name evidence="1" type="ORF">Cflav_PD2467</name>
</gene>
<comment type="caution">
    <text evidence="1">The sequence shown here is derived from an EMBL/GenBank/DDBJ whole genome shotgun (WGS) entry which is preliminary data.</text>
</comment>
<protein>
    <submittedName>
        <fullName evidence="1">Uncharacterized protein</fullName>
    </submittedName>
</protein>
<keyword evidence="2" id="KW-1185">Reference proteome</keyword>
<dbReference type="RefSeq" id="WP_007416403.1">
    <property type="nucleotide sequence ID" value="NZ_ABOX02000026.1"/>
</dbReference>
<proteinExistence type="predicted"/>
<dbReference type="AlphaFoldDB" id="B9XKR7"/>